<feature type="signal peptide" evidence="2">
    <location>
        <begin position="1"/>
        <end position="26"/>
    </location>
</feature>
<evidence type="ECO:0000313" key="5">
    <source>
        <dbReference type="Proteomes" id="UP001162891"/>
    </source>
</evidence>
<accession>A0ABM7X0Q4</accession>
<dbReference type="RefSeq" id="WP_248353921.1">
    <property type="nucleotide sequence ID" value="NZ_AP025591.1"/>
</dbReference>
<dbReference type="PANTHER" id="PTHR35038">
    <property type="entry name" value="DISSIMILATORY SULFITE REDUCTASE SIRA"/>
    <property type="match status" value="1"/>
</dbReference>
<evidence type="ECO:0000259" key="3">
    <source>
        <dbReference type="Pfam" id="PF09699"/>
    </source>
</evidence>
<dbReference type="InterPro" id="IPR036280">
    <property type="entry name" value="Multihaem_cyt_sf"/>
</dbReference>
<feature type="domain" description="Doubled CXXCH motif" evidence="3">
    <location>
        <begin position="38"/>
        <end position="69"/>
    </location>
</feature>
<dbReference type="InterPro" id="IPR051829">
    <property type="entry name" value="Multiheme_Cytochr_ET"/>
</dbReference>
<dbReference type="EMBL" id="AP025591">
    <property type="protein sequence ID" value="BDG05280.1"/>
    <property type="molecule type" value="Genomic_DNA"/>
</dbReference>
<protein>
    <recommendedName>
        <fullName evidence="3">Doubled CXXCH motif domain-containing protein</fullName>
    </recommendedName>
</protein>
<sequence length="385" mass="39000">MNRRSTAAVAVAAVALLLAAPGRALDAPHDASGSPAVTCTLCHVTHSAPGGTLLTVFGNANVCFSCHDQPNVGMRLGFPWTAAYQAVPGAGGRSHRWDAMASSTLHGAKPPLDAEMAKRIDSGRITCSVCHDEHGRALATARGATQHVFTAGGKLAVGSTLSRSAGAGTGTLTLTSVSAPTATRSGAQPRGYLVRIATGGVAGSATYVVSSDNGRTWSAPASTASPVILDTDEQGAAVTVTFSGTFSAGPPADQWSTFTVAYPFLRVSNLDSAMCEDCHRDRVQTAACVEGSAAATTGGGDSCAASTGIAYSHPSGPGVTFRQDHDRVAGGVPQPLDVNGAPQGGDGADPLVTNKLVLDSANQVRCLTCHAPHNADSNSLTEDPR</sequence>
<dbReference type="PANTHER" id="PTHR35038:SF8">
    <property type="entry name" value="C-TYPE POLYHEME CYTOCHROME OMCC"/>
    <property type="match status" value="1"/>
</dbReference>
<organism evidence="4 5">
    <name type="scientific">Anaeromyxobacter oryzae</name>
    <dbReference type="NCBI Taxonomy" id="2918170"/>
    <lineage>
        <taxon>Bacteria</taxon>
        <taxon>Pseudomonadati</taxon>
        <taxon>Myxococcota</taxon>
        <taxon>Myxococcia</taxon>
        <taxon>Myxococcales</taxon>
        <taxon>Cystobacterineae</taxon>
        <taxon>Anaeromyxobacteraceae</taxon>
        <taxon>Anaeromyxobacter</taxon>
    </lineage>
</organism>
<keyword evidence="5" id="KW-1185">Reference proteome</keyword>
<gene>
    <name evidence="4" type="ORF">AMOR_42760</name>
</gene>
<dbReference type="NCBIfam" id="TIGR01905">
    <property type="entry name" value="paired_CXXCH_1"/>
    <property type="match status" value="1"/>
</dbReference>
<dbReference type="Proteomes" id="UP001162891">
    <property type="component" value="Chromosome"/>
</dbReference>
<evidence type="ECO:0000256" key="2">
    <source>
        <dbReference type="SAM" id="SignalP"/>
    </source>
</evidence>
<evidence type="ECO:0000256" key="1">
    <source>
        <dbReference type="ARBA" id="ARBA00022729"/>
    </source>
</evidence>
<reference evidence="5" key="1">
    <citation type="journal article" date="2022" name="Int. J. Syst. Evol. Microbiol.">
        <title>Anaeromyxobacter oryzae sp. nov., Anaeromyxobacter diazotrophicus sp. nov. and Anaeromyxobacter paludicola sp. nov., isolated from paddy soils.</title>
        <authorList>
            <person name="Itoh H."/>
            <person name="Xu Z."/>
            <person name="Mise K."/>
            <person name="Masuda Y."/>
            <person name="Ushijima N."/>
            <person name="Hayakawa C."/>
            <person name="Shiratori Y."/>
            <person name="Senoo K."/>
        </authorList>
    </citation>
    <scope>NUCLEOTIDE SEQUENCE [LARGE SCALE GENOMIC DNA]</scope>
    <source>
        <strain evidence="5">Red232</strain>
    </source>
</reference>
<evidence type="ECO:0000313" key="4">
    <source>
        <dbReference type="EMBL" id="BDG05280.1"/>
    </source>
</evidence>
<name>A0ABM7X0Q4_9BACT</name>
<dbReference type="SUPFAM" id="SSF48695">
    <property type="entry name" value="Multiheme cytochromes"/>
    <property type="match status" value="2"/>
</dbReference>
<dbReference type="Pfam" id="PF09699">
    <property type="entry name" value="Paired_CXXCH_1"/>
    <property type="match status" value="1"/>
</dbReference>
<keyword evidence="1 2" id="KW-0732">Signal</keyword>
<feature type="chain" id="PRO_5045234705" description="Doubled CXXCH motif domain-containing protein" evidence="2">
    <location>
        <begin position="27"/>
        <end position="385"/>
    </location>
</feature>
<dbReference type="InterPro" id="IPR010177">
    <property type="entry name" value="Paired_CXXCH_1"/>
</dbReference>
<proteinExistence type="predicted"/>